<keyword evidence="2" id="KW-0732">Signal</keyword>
<proteinExistence type="predicted"/>
<dbReference type="Pfam" id="PF03640">
    <property type="entry name" value="Lipoprotein_15"/>
    <property type="match status" value="4"/>
</dbReference>
<evidence type="ECO:0000256" key="2">
    <source>
        <dbReference type="SAM" id="SignalP"/>
    </source>
</evidence>
<sequence>MKKQRHVALVGTAVAVALFATGCGSDSGGAPPQKIKPADQAVGDGYGGGDGEGAKDAPARDLKVKATSKLGDIVTDSKGWTLYRFDDDTASPSQSNCDGGCAKAWPAVPAKDAEATKGISKSQIGKVKRTDGSYQLTLGGWPVYRYAKDAKPGDVKGHGVGETWNALAPDGNKASAANADQVKAVNNPELGKILADGQGRTLYRFDKDSAWPMKSNCKGECLKSWKPAKPVDRDKVSGVDPKLLTTFKRPDGTQQLTIDCWPLYWFTGDEEPGDINGQGKDGDWHAVTDKGKRAGVAP</sequence>
<dbReference type="NCBIfam" id="NF040526">
    <property type="entry name" value="SCO0930_lipo"/>
    <property type="match status" value="1"/>
</dbReference>
<dbReference type="InterPro" id="IPR005297">
    <property type="entry name" value="Lipoprotein_repeat"/>
</dbReference>
<feature type="compositionally biased region" description="Basic and acidic residues" evidence="1">
    <location>
        <begin position="280"/>
        <end position="292"/>
    </location>
</feature>
<reference evidence="4" key="1">
    <citation type="journal article" date="2019" name="Int. J. Syst. Evol. Microbiol.">
        <title>The Global Catalogue of Microorganisms (GCM) 10K type strain sequencing project: providing services to taxonomists for standard genome sequencing and annotation.</title>
        <authorList>
            <consortium name="The Broad Institute Genomics Platform"/>
            <consortium name="The Broad Institute Genome Sequencing Center for Infectious Disease"/>
            <person name="Wu L."/>
            <person name="Ma J."/>
        </authorList>
    </citation>
    <scope>NUCLEOTIDE SEQUENCE [LARGE SCALE GENOMIC DNA]</scope>
    <source>
        <strain evidence="4">CGMCC 4.7357</strain>
    </source>
</reference>
<feature type="region of interest" description="Disordered" evidence="1">
    <location>
        <begin position="271"/>
        <end position="298"/>
    </location>
</feature>
<dbReference type="InterPro" id="IPR047910">
    <property type="entry name" value="SCO0930-like"/>
</dbReference>
<keyword evidence="3" id="KW-0449">Lipoprotein</keyword>
<dbReference type="PROSITE" id="PS51257">
    <property type="entry name" value="PROKAR_LIPOPROTEIN"/>
    <property type="match status" value="1"/>
</dbReference>
<dbReference type="PANTHER" id="PTHR39335">
    <property type="entry name" value="BLL4220 PROTEIN"/>
    <property type="match status" value="1"/>
</dbReference>
<evidence type="ECO:0000313" key="4">
    <source>
        <dbReference type="Proteomes" id="UP001595997"/>
    </source>
</evidence>
<feature type="chain" id="PRO_5045456336" evidence="2">
    <location>
        <begin position="23"/>
        <end position="298"/>
    </location>
</feature>
<accession>A0ABV9A4Z9</accession>
<gene>
    <name evidence="3" type="ORF">ACFPA8_12535</name>
</gene>
<evidence type="ECO:0000256" key="1">
    <source>
        <dbReference type="SAM" id="MobiDB-lite"/>
    </source>
</evidence>
<feature type="signal peptide" evidence="2">
    <location>
        <begin position="1"/>
        <end position="22"/>
    </location>
</feature>
<protein>
    <submittedName>
        <fullName evidence="3">SCO0930 family lipoprotein</fullName>
    </submittedName>
</protein>
<keyword evidence="4" id="KW-1185">Reference proteome</keyword>
<organism evidence="3 4">
    <name type="scientific">Streptomyces ovatisporus</name>
    <dbReference type="NCBI Taxonomy" id="1128682"/>
    <lineage>
        <taxon>Bacteria</taxon>
        <taxon>Bacillati</taxon>
        <taxon>Actinomycetota</taxon>
        <taxon>Actinomycetes</taxon>
        <taxon>Kitasatosporales</taxon>
        <taxon>Streptomycetaceae</taxon>
        <taxon>Streptomyces</taxon>
    </lineage>
</organism>
<dbReference type="RefSeq" id="WP_386446949.1">
    <property type="nucleotide sequence ID" value="NZ_JBHSFH010000006.1"/>
</dbReference>
<evidence type="ECO:0000313" key="3">
    <source>
        <dbReference type="EMBL" id="MFC4494963.1"/>
    </source>
</evidence>
<name>A0ABV9A4Z9_9ACTN</name>
<dbReference type="EMBL" id="JBHSFH010000006">
    <property type="protein sequence ID" value="MFC4494963.1"/>
    <property type="molecule type" value="Genomic_DNA"/>
</dbReference>
<dbReference type="PANTHER" id="PTHR39335:SF1">
    <property type="entry name" value="BLL4220 PROTEIN"/>
    <property type="match status" value="1"/>
</dbReference>
<comment type="caution">
    <text evidence="3">The sequence shown here is derived from an EMBL/GenBank/DDBJ whole genome shotgun (WGS) entry which is preliminary data.</text>
</comment>
<feature type="region of interest" description="Disordered" evidence="1">
    <location>
        <begin position="25"/>
        <end position="59"/>
    </location>
</feature>
<dbReference type="Proteomes" id="UP001595997">
    <property type="component" value="Unassembled WGS sequence"/>
</dbReference>